<dbReference type="EMBL" id="NKHU02000066">
    <property type="protein sequence ID" value="RHZ58735.1"/>
    <property type="molecule type" value="Genomic_DNA"/>
</dbReference>
<organism evidence="1 2">
    <name type="scientific">Aspergillus thermomutatus</name>
    <name type="common">Neosartorya pseudofischeri</name>
    <dbReference type="NCBI Taxonomy" id="41047"/>
    <lineage>
        <taxon>Eukaryota</taxon>
        <taxon>Fungi</taxon>
        <taxon>Dikarya</taxon>
        <taxon>Ascomycota</taxon>
        <taxon>Pezizomycotina</taxon>
        <taxon>Eurotiomycetes</taxon>
        <taxon>Eurotiomycetidae</taxon>
        <taxon>Eurotiales</taxon>
        <taxon>Aspergillaceae</taxon>
        <taxon>Aspergillus</taxon>
        <taxon>Aspergillus subgen. Fumigati</taxon>
    </lineage>
</organism>
<evidence type="ECO:0000313" key="2">
    <source>
        <dbReference type="Proteomes" id="UP000215305"/>
    </source>
</evidence>
<gene>
    <name evidence="1" type="ORF">CDV56_107225</name>
</gene>
<name>A0A397H6M9_ASPTH</name>
<dbReference type="VEuPathDB" id="FungiDB:CDV56_107225"/>
<dbReference type="RefSeq" id="XP_026615519.1">
    <property type="nucleotide sequence ID" value="XM_026760844.1"/>
</dbReference>
<dbReference type="Proteomes" id="UP000215305">
    <property type="component" value="Unassembled WGS sequence"/>
</dbReference>
<accession>A0A397H6M9</accession>
<protein>
    <submittedName>
        <fullName evidence="1">Uncharacterized protein</fullName>
    </submittedName>
</protein>
<keyword evidence="2" id="KW-1185">Reference proteome</keyword>
<reference evidence="1" key="1">
    <citation type="submission" date="2018-08" db="EMBL/GenBank/DDBJ databases">
        <title>Draft genome sequence of azole-resistant Aspergillus thermomutatus (Neosartorya pseudofischeri) strain HMR AF 39, isolated from a human nasal aspirate.</title>
        <authorList>
            <person name="Parent-Michaud M."/>
            <person name="Dufresne P.J."/>
            <person name="Fournier E."/>
            <person name="Martineau C."/>
            <person name="Moreira S."/>
            <person name="Perkins V."/>
            <person name="De Repentigny L."/>
            <person name="Dufresne S.F."/>
        </authorList>
    </citation>
    <scope>NUCLEOTIDE SEQUENCE [LARGE SCALE GENOMIC DNA]</scope>
    <source>
        <strain evidence="1">HMR AF 39</strain>
    </source>
</reference>
<comment type="caution">
    <text evidence="1">The sequence shown here is derived from an EMBL/GenBank/DDBJ whole genome shotgun (WGS) entry which is preliminary data.</text>
</comment>
<sequence length="66" mass="7299">MNKLSFCSDFRARDGLTDSLWGRLGSSELQWLATYGSFFPWHIVAAGFRTQRPSNNTAATAAGKDD</sequence>
<dbReference type="GeneID" id="38129199"/>
<evidence type="ECO:0000313" key="1">
    <source>
        <dbReference type="EMBL" id="RHZ58735.1"/>
    </source>
</evidence>
<dbReference type="AlphaFoldDB" id="A0A397H6M9"/>
<proteinExistence type="predicted"/>